<protein>
    <submittedName>
        <fullName evidence="1">Uncharacterized protein</fullName>
    </submittedName>
</protein>
<sequence>MVARFSSLGIPHRRFPPFSPVGPPPHQQQSSSWDFSPIPMAPASSHRGHQWISDLVQGSRLLLLLVVSNPLLCQGEDYAPYCKNQTGECRIPLENLFDTATMVANYNQRLAREMFNEFGKQYGQRKNLTPMILSSCHTTSITIPESKEEAENTEDKILFKLVLSLLHSWDEPLHHLVTELLRLKEASPDLLSRAAEIEEKTKVLLEGVEEIQKRIHPEKQEKETSYPVWSDISSLMSEDDDVTKAAFYKMFHCLNRDSSFSQFSDSFLLDQPNFWCRGAGKGAESAGVTATGRWGGGDLANGTSPPTTRFPPPPGGQRAPSAMAAARTAARRRPSHPPRTRFSFSVIIFQAASGLPPFLYKPQHPQLLNTV</sequence>
<accession>A0ACB0EUE0</accession>
<name>A0ACB0EUE0_RANTA</name>
<organism evidence="1 2">
    <name type="scientific">Rangifer tarandus platyrhynchus</name>
    <name type="common">Svalbard reindeer</name>
    <dbReference type="NCBI Taxonomy" id="3082113"/>
    <lineage>
        <taxon>Eukaryota</taxon>
        <taxon>Metazoa</taxon>
        <taxon>Chordata</taxon>
        <taxon>Craniata</taxon>
        <taxon>Vertebrata</taxon>
        <taxon>Euteleostomi</taxon>
        <taxon>Mammalia</taxon>
        <taxon>Eutheria</taxon>
        <taxon>Laurasiatheria</taxon>
        <taxon>Artiodactyla</taxon>
        <taxon>Ruminantia</taxon>
        <taxon>Pecora</taxon>
        <taxon>Cervidae</taxon>
        <taxon>Odocoileinae</taxon>
        <taxon>Rangifer</taxon>
    </lineage>
</organism>
<reference evidence="1" key="1">
    <citation type="submission" date="2023-05" db="EMBL/GenBank/DDBJ databases">
        <authorList>
            <consortium name="ELIXIR-Norway"/>
        </authorList>
    </citation>
    <scope>NUCLEOTIDE SEQUENCE</scope>
</reference>
<dbReference type="Proteomes" id="UP001162501">
    <property type="component" value="Chromosome 27"/>
</dbReference>
<dbReference type="EMBL" id="OX596111">
    <property type="protein sequence ID" value="CAI9704164.1"/>
    <property type="molecule type" value="Genomic_DNA"/>
</dbReference>
<gene>
    <name evidence="1" type="ORF">MRATA1EN3_LOCUS15377</name>
</gene>
<proteinExistence type="predicted"/>
<evidence type="ECO:0000313" key="2">
    <source>
        <dbReference type="Proteomes" id="UP001162501"/>
    </source>
</evidence>
<evidence type="ECO:0000313" key="1">
    <source>
        <dbReference type="EMBL" id="CAI9704164.1"/>
    </source>
</evidence>